<proteinExistence type="predicted"/>
<dbReference type="InterPro" id="IPR052917">
    <property type="entry name" value="Stress-Dev_Protein"/>
</dbReference>
<dbReference type="STRING" id="2082308.A0A2K1QIZ7"/>
<accession>A0A2K1QIZ7</accession>
<dbReference type="Pfam" id="PF16242">
    <property type="entry name" value="Pyrid_ox_like"/>
    <property type="match status" value="1"/>
</dbReference>
<sequence>MSIARNSTRIIKTQFRTTTTTIFARPVTVLNHKRTFTHTPFKMTGSVSDVSPQDDPSVTKQYDSTTPADKQISDFFSIADGLKTCLLTTQRKGLGPVSRSMAVAKRDGPDFFFLTNKNSRKFEDLSADKTIQLTFQDSSSQNWASVTGKAVTTSNDDPRIKELINPFASAWFGDLGDGVHNGKAEDPRVSLIEVKAEYITYWQSTSSSLGFLKEIAEAALTGRVASTGVTRELKTAEIEQARKQK</sequence>
<feature type="region of interest" description="Disordered" evidence="1">
    <location>
        <begin position="46"/>
        <end position="65"/>
    </location>
</feature>
<dbReference type="InterPro" id="IPR012349">
    <property type="entry name" value="Split_barrel_FMN-bd"/>
</dbReference>
<reference evidence="3 4" key="1">
    <citation type="submission" date="2017-06" db="EMBL/GenBank/DDBJ databases">
        <title>Draft genome sequence of a variant of Elsinoe murrayae.</title>
        <authorList>
            <person name="Cheng Q."/>
        </authorList>
    </citation>
    <scope>NUCLEOTIDE SEQUENCE [LARGE SCALE GENOMIC DNA]</scope>
    <source>
        <strain evidence="3 4">CQ-2017a</strain>
    </source>
</reference>
<comment type="caution">
    <text evidence="3">The sequence shown here is derived from an EMBL/GenBank/DDBJ whole genome shotgun (WGS) entry which is preliminary data.</text>
</comment>
<feature type="compositionally biased region" description="Low complexity" evidence="1">
    <location>
        <begin position="46"/>
        <end position="58"/>
    </location>
</feature>
<dbReference type="PANTHER" id="PTHR34818:SF1">
    <property type="entry name" value="PROTEIN BLI-3"/>
    <property type="match status" value="1"/>
</dbReference>
<dbReference type="Gene3D" id="2.30.110.10">
    <property type="entry name" value="Electron Transport, Fmn-binding Protein, Chain A"/>
    <property type="match status" value="1"/>
</dbReference>
<dbReference type="PANTHER" id="PTHR34818">
    <property type="entry name" value="PROTEIN BLI-3"/>
    <property type="match status" value="1"/>
</dbReference>
<dbReference type="OrthoDB" id="434253at2759"/>
<name>A0A2K1QIZ7_9PEZI</name>
<protein>
    <recommendedName>
        <fullName evidence="2">General stress protein FMN-binding split barrel domain-containing protein</fullName>
    </recommendedName>
</protein>
<dbReference type="Proteomes" id="UP000243797">
    <property type="component" value="Unassembled WGS sequence"/>
</dbReference>
<dbReference type="InterPro" id="IPR038725">
    <property type="entry name" value="YdaG_split_barrel_FMN-bd"/>
</dbReference>
<feature type="domain" description="General stress protein FMN-binding split barrel" evidence="2">
    <location>
        <begin position="72"/>
        <end position="223"/>
    </location>
</feature>
<evidence type="ECO:0000313" key="4">
    <source>
        <dbReference type="Proteomes" id="UP000243797"/>
    </source>
</evidence>
<dbReference type="InParanoid" id="A0A2K1QIZ7"/>
<dbReference type="EMBL" id="NKHZ01000081">
    <property type="protein sequence ID" value="PNS14870.1"/>
    <property type="molecule type" value="Genomic_DNA"/>
</dbReference>
<evidence type="ECO:0000259" key="2">
    <source>
        <dbReference type="Pfam" id="PF16242"/>
    </source>
</evidence>
<gene>
    <name evidence="3" type="ORF">CAC42_2099</name>
</gene>
<evidence type="ECO:0000313" key="3">
    <source>
        <dbReference type="EMBL" id="PNS14870.1"/>
    </source>
</evidence>
<dbReference type="SUPFAM" id="SSF50475">
    <property type="entry name" value="FMN-binding split barrel"/>
    <property type="match status" value="1"/>
</dbReference>
<evidence type="ECO:0000256" key="1">
    <source>
        <dbReference type="SAM" id="MobiDB-lite"/>
    </source>
</evidence>
<dbReference type="AlphaFoldDB" id="A0A2K1QIZ7"/>
<keyword evidence="4" id="KW-1185">Reference proteome</keyword>
<organism evidence="3 4">
    <name type="scientific">Sphaceloma murrayae</name>
    <dbReference type="NCBI Taxonomy" id="2082308"/>
    <lineage>
        <taxon>Eukaryota</taxon>
        <taxon>Fungi</taxon>
        <taxon>Dikarya</taxon>
        <taxon>Ascomycota</taxon>
        <taxon>Pezizomycotina</taxon>
        <taxon>Dothideomycetes</taxon>
        <taxon>Dothideomycetidae</taxon>
        <taxon>Myriangiales</taxon>
        <taxon>Elsinoaceae</taxon>
        <taxon>Sphaceloma</taxon>
    </lineage>
</organism>